<dbReference type="PANTHER" id="PTHR46919">
    <property type="entry name" value="ZINC FINGER, C3HC4 TYPE (RING FINGER) FAMILY PROTEIN"/>
    <property type="match status" value="1"/>
</dbReference>
<accession>A0ABU7C8P2</accession>
<comment type="caution">
    <text evidence="1">The sequence shown here is derived from an EMBL/GenBank/DDBJ whole genome shotgun (WGS) entry which is preliminary data.</text>
</comment>
<gene>
    <name evidence="1" type="ORF">ATANTOWER_020885</name>
</gene>
<proteinExistence type="predicted"/>
<sequence>MVQQNLRHYLPLKGLWFPVEKIFFLREVLHRSDVHNISKEDKLCILEYILSDGQYRELVGLQLLPLSDGSFRSFTNKEEDTALIDNKEFPRILLPNCKNLFIPHDLSSSCRTHLKELAKLEVFRVINIDKNHVVQYTRKHLPQDWKQMEKRLATWDTSNSHHPPLDWLQEFWRFLNSHF</sequence>
<dbReference type="EMBL" id="JAHUTI010083132">
    <property type="protein sequence ID" value="MED6259322.1"/>
    <property type="molecule type" value="Genomic_DNA"/>
</dbReference>
<reference evidence="1 2" key="1">
    <citation type="submission" date="2021-07" db="EMBL/GenBank/DDBJ databases">
        <authorList>
            <person name="Palmer J.M."/>
        </authorList>
    </citation>
    <scope>NUCLEOTIDE SEQUENCE [LARGE SCALE GENOMIC DNA]</scope>
    <source>
        <strain evidence="1 2">AT_MEX2019</strain>
        <tissue evidence="1">Muscle</tissue>
    </source>
</reference>
<evidence type="ECO:0000313" key="1">
    <source>
        <dbReference type="EMBL" id="MED6259322.1"/>
    </source>
</evidence>
<keyword evidence="2" id="KW-1185">Reference proteome</keyword>
<dbReference type="Proteomes" id="UP001345963">
    <property type="component" value="Unassembled WGS sequence"/>
</dbReference>
<feature type="non-terminal residue" evidence="1">
    <location>
        <position position="179"/>
    </location>
</feature>
<dbReference type="PANTHER" id="PTHR46919:SF2">
    <property type="entry name" value="SACSIN"/>
    <property type="match status" value="1"/>
</dbReference>
<protein>
    <submittedName>
        <fullName evidence="1">Uncharacterized protein</fullName>
    </submittedName>
</protein>
<name>A0ABU7C8P2_9TELE</name>
<organism evidence="1 2">
    <name type="scientific">Ataeniobius toweri</name>
    <dbReference type="NCBI Taxonomy" id="208326"/>
    <lineage>
        <taxon>Eukaryota</taxon>
        <taxon>Metazoa</taxon>
        <taxon>Chordata</taxon>
        <taxon>Craniata</taxon>
        <taxon>Vertebrata</taxon>
        <taxon>Euteleostomi</taxon>
        <taxon>Actinopterygii</taxon>
        <taxon>Neopterygii</taxon>
        <taxon>Teleostei</taxon>
        <taxon>Neoteleostei</taxon>
        <taxon>Acanthomorphata</taxon>
        <taxon>Ovalentaria</taxon>
        <taxon>Atherinomorphae</taxon>
        <taxon>Cyprinodontiformes</taxon>
        <taxon>Goodeidae</taxon>
        <taxon>Ataeniobius</taxon>
    </lineage>
</organism>
<evidence type="ECO:0000313" key="2">
    <source>
        <dbReference type="Proteomes" id="UP001345963"/>
    </source>
</evidence>